<keyword evidence="3 5" id="KW-0906">Nuclear pore complex</keyword>
<keyword evidence="5" id="KW-0509">mRNA transport</keyword>
<evidence type="ECO:0000256" key="1">
    <source>
        <dbReference type="ARBA" id="ARBA00004567"/>
    </source>
</evidence>
<keyword evidence="5" id="KW-0472">Membrane</keyword>
<protein>
    <recommendedName>
        <fullName evidence="5">Nuclear pore protein</fullName>
    </recommendedName>
</protein>
<comment type="similarity">
    <text evidence="2 5">Belongs to the nucleoporin interacting component (NIC) family.</text>
</comment>
<comment type="subcellular location">
    <subcellularLocation>
        <location evidence="1 5">Nucleus</location>
        <location evidence="1 5">Nuclear pore complex</location>
    </subcellularLocation>
</comment>
<keyword evidence="5" id="KW-0813">Transport</keyword>
<dbReference type="GO" id="GO:0005643">
    <property type="term" value="C:nuclear pore"/>
    <property type="evidence" value="ECO:0007669"/>
    <property type="project" value="UniProtKB-SubCell"/>
</dbReference>
<organism evidence="6 7">
    <name type="scientific">Caerostris extrusa</name>
    <name type="common">Bark spider</name>
    <name type="synonym">Caerostris bankana</name>
    <dbReference type="NCBI Taxonomy" id="172846"/>
    <lineage>
        <taxon>Eukaryota</taxon>
        <taxon>Metazoa</taxon>
        <taxon>Ecdysozoa</taxon>
        <taxon>Arthropoda</taxon>
        <taxon>Chelicerata</taxon>
        <taxon>Arachnida</taxon>
        <taxon>Araneae</taxon>
        <taxon>Araneomorphae</taxon>
        <taxon>Entelegynae</taxon>
        <taxon>Araneoidea</taxon>
        <taxon>Araneidae</taxon>
        <taxon>Caerostris</taxon>
    </lineage>
</organism>
<gene>
    <name evidence="6" type="primary">Nup93</name>
    <name evidence="6" type="ORF">CEXT_549071</name>
</gene>
<sequence length="138" mass="16040">MLNRVCQFCCASRRAYPEKRDFKKNHRNQSMKFGQISSHLFLLSAEDICFSASPQYLTSDSLHQQQDSTDLFHLCMCYLQTLNITQDSRYKNENVSQEKHISYLRTQASALITFAGMIPYRMPGDTNARLVQIEVMMI</sequence>
<keyword evidence="4 5" id="KW-0539">Nucleus</keyword>
<evidence type="ECO:0000256" key="5">
    <source>
        <dbReference type="RuleBase" id="RU364035"/>
    </source>
</evidence>
<dbReference type="GO" id="GO:0017056">
    <property type="term" value="F:structural constituent of nuclear pore"/>
    <property type="evidence" value="ECO:0007669"/>
    <property type="project" value="InterPro"/>
</dbReference>
<accession>A0AAV4T4E7</accession>
<dbReference type="GO" id="GO:0006606">
    <property type="term" value="P:protein import into nucleus"/>
    <property type="evidence" value="ECO:0007669"/>
    <property type="project" value="TreeGrafter"/>
</dbReference>
<dbReference type="PANTHER" id="PTHR11225:SF4">
    <property type="entry name" value="NUCLEAR PORE COMPLEX PROTEIN NUP93"/>
    <property type="match status" value="1"/>
</dbReference>
<dbReference type="Proteomes" id="UP001054945">
    <property type="component" value="Unassembled WGS sequence"/>
</dbReference>
<evidence type="ECO:0000313" key="6">
    <source>
        <dbReference type="EMBL" id="GIY39752.1"/>
    </source>
</evidence>
<name>A0AAV4T4E7_CAEEX</name>
<keyword evidence="5" id="KW-0811">Translocation</keyword>
<dbReference type="EMBL" id="BPLR01010504">
    <property type="protein sequence ID" value="GIY39752.1"/>
    <property type="molecule type" value="Genomic_DNA"/>
</dbReference>
<keyword evidence="5" id="KW-0653">Protein transport</keyword>
<proteinExistence type="inferred from homology"/>
<reference evidence="6 7" key="1">
    <citation type="submission" date="2021-06" db="EMBL/GenBank/DDBJ databases">
        <title>Caerostris extrusa draft genome.</title>
        <authorList>
            <person name="Kono N."/>
            <person name="Arakawa K."/>
        </authorList>
    </citation>
    <scope>NUCLEOTIDE SEQUENCE [LARGE SCALE GENOMIC DNA]</scope>
</reference>
<evidence type="ECO:0000256" key="4">
    <source>
        <dbReference type="ARBA" id="ARBA00023242"/>
    </source>
</evidence>
<keyword evidence="7" id="KW-1185">Reference proteome</keyword>
<evidence type="ECO:0000313" key="7">
    <source>
        <dbReference type="Proteomes" id="UP001054945"/>
    </source>
</evidence>
<evidence type="ECO:0000256" key="2">
    <source>
        <dbReference type="ARBA" id="ARBA00010186"/>
    </source>
</evidence>
<dbReference type="AlphaFoldDB" id="A0AAV4T4E7"/>
<comment type="caution">
    <text evidence="6">The sequence shown here is derived from an EMBL/GenBank/DDBJ whole genome shotgun (WGS) entry which is preliminary data.</text>
</comment>
<dbReference type="Pfam" id="PF04097">
    <property type="entry name" value="Nic96"/>
    <property type="match status" value="1"/>
</dbReference>
<dbReference type="PANTHER" id="PTHR11225">
    <property type="entry name" value="NUCLEAR PORE COMPLEX PROTEIN NUP93 NUCLEOPORIN NUP93 DEAD EYE PROTEIN"/>
    <property type="match status" value="1"/>
</dbReference>
<dbReference type="InterPro" id="IPR007231">
    <property type="entry name" value="Nucleoporin_int_Nup93/Nic96"/>
</dbReference>
<evidence type="ECO:0000256" key="3">
    <source>
        <dbReference type="ARBA" id="ARBA00023132"/>
    </source>
</evidence>
<dbReference type="GO" id="GO:0016973">
    <property type="term" value="P:poly(A)+ mRNA export from nucleus"/>
    <property type="evidence" value="ECO:0007669"/>
    <property type="project" value="TreeGrafter"/>
</dbReference>